<dbReference type="Proteomes" id="UP000827284">
    <property type="component" value="Unassembled WGS sequence"/>
</dbReference>
<feature type="compositionally biased region" description="Low complexity" evidence="1">
    <location>
        <begin position="752"/>
        <end position="777"/>
    </location>
</feature>
<feature type="compositionally biased region" description="Low complexity" evidence="1">
    <location>
        <begin position="1272"/>
        <end position="1289"/>
    </location>
</feature>
<feature type="compositionally biased region" description="Low complexity" evidence="1">
    <location>
        <begin position="1042"/>
        <end position="1068"/>
    </location>
</feature>
<feature type="compositionally biased region" description="Polar residues" evidence="1">
    <location>
        <begin position="1017"/>
        <end position="1041"/>
    </location>
</feature>
<feature type="compositionally biased region" description="Acidic residues" evidence="1">
    <location>
        <begin position="531"/>
        <end position="541"/>
    </location>
</feature>
<feature type="compositionally biased region" description="Low complexity" evidence="1">
    <location>
        <begin position="56"/>
        <end position="68"/>
    </location>
</feature>
<feature type="compositionally biased region" description="Low complexity" evidence="1">
    <location>
        <begin position="843"/>
        <end position="879"/>
    </location>
</feature>
<protein>
    <submittedName>
        <fullName evidence="2">Uncharacterized protein</fullName>
    </submittedName>
</protein>
<name>A0A9P3M1D3_9FUNG</name>
<gene>
    <name evidence="2" type="ORF">EMPS_10638</name>
</gene>
<feature type="compositionally biased region" description="Basic and acidic residues" evidence="1">
    <location>
        <begin position="969"/>
        <end position="982"/>
    </location>
</feature>
<feature type="compositionally biased region" description="Low complexity" evidence="1">
    <location>
        <begin position="117"/>
        <end position="130"/>
    </location>
</feature>
<comment type="caution">
    <text evidence="2">The sequence shown here is derived from an EMBL/GenBank/DDBJ whole genome shotgun (WGS) entry which is preliminary data.</text>
</comment>
<feature type="region of interest" description="Disordered" evidence="1">
    <location>
        <begin position="652"/>
        <end position="688"/>
    </location>
</feature>
<feature type="region of interest" description="Disordered" evidence="1">
    <location>
        <begin position="216"/>
        <end position="244"/>
    </location>
</feature>
<dbReference type="OrthoDB" id="2432946at2759"/>
<sequence>MPISSVFRQSFPIPFHGPSQKSRLRHGHIRAVSVASFESSSSACGIVVIAVPATENNNNDNINNTRVNESNSNRDASPSRATITVFDAPTNLDDLMGSVNHAESSNVNVMKGCVSESQDGYGKPSSSSSGGDRGGTTAPISNLPTPTSVSFSSSPLSPNIHSPSSPPTSITSFLAPESLLPHSPPPFSSADLALLSPTMPSEGSLGKRFGSIFSNKGSKCEPDDLVSSLHVGESPSRADPEKQNQLLKKKRLSAGSMGLSVPIGAFLSQTFRPKHQQKEQQQHHHHHQQQEQQQQQQQQKTRSTDPPQRKKRRNLLPKLPRLDTRPKIIVSAETTTASTTFPSGGPIRKRFAKATAKKTKESQEIEIVASPEQRDIEESTTPGTDEEGGVLAANPASVDLLSPFYLLSQFRPGSSIDLRKQLKVTPDSQQSPPSPTEPLEEEFRDWSRFSQVYYDDRWDRASVRTVDSETMRLSTDDPNFPGYPERNDYWQQHCRIRERRWKQQLHKHQQQQQTEARSPASWVNRARGNTEEETDSIVEEDDINGELSERLQEATLLSHVATKDRTDPAQHPFDSPGSRQPISDNQSRGRQQRVRYTSYSAYAAAMQLKSNSRTDRKQSTNALIAGVSGGDDSTGAPTKLLQDVSVLRTKSLGQPHVGPKTDQPKEAALKDTRIENGDENRTDISAHRRRQTDSGILFVASAATTAQVYPALHHNPQELFNRISGSNLKKDLCKRSLDALSGRSSTPPNPVCPSCTPSTTTITTTSNSSTTIPKNTNNNYISNKAAVDLCLSQPGQYASHNHIMPLHQLLEQQEQERQRLQRQKLERQHSDTTQSPGHGKNVSSSSDDSTATSRPSTPSSPLLFGSTASSSTSSSISPTVPKHGYFETLALPQEQAGHSNSVGDRGNGGYMLLMLCDGRFQYYKNGTRKRGPQWDDEYDMAGPGDNAAFTHETSMILEEDEEGNYGGYDYEHNESQADSSMEKIEGVDQPLHETDDRAEDHLPEGHEKSHESEPISAVNSPSLNTAEHSNAPSTSSGSKFLSTNTSSRRASTSSYTSPPPRSTATSSRLATFGAVRGAKSRPSVSYSVPPTLALVTTPTSLSSLASANDSSTLISSSSSQHAQSLRHQWSSGAMTIRTMATLSTGTNAAGTPTTGLSWSNLAQYPTSASSLLLDALAKPTTVAFLQSKHQRQSNETLPQRTLPLSVNAPSELDDAVANSDSSQESEAAVLAATRFPSGLLSLPGSATSSLSLTPAPSPKEWLRRAFPRRQGSARSTQSSPASSPSQRSTVALIAKTTTLLAAAAATKDLLETRMADEEMEQDLWEAVEEDIQENEGVLGGEEGGKDGARSRAQLRRADHSFSLPQVSRPKHQPRALSMVELSMSKPSPTTSRQSCKADALTSTSTVATLESSHGLYQWNEFFDM</sequence>
<evidence type="ECO:0000313" key="2">
    <source>
        <dbReference type="EMBL" id="GJJ78279.1"/>
    </source>
</evidence>
<evidence type="ECO:0000256" key="1">
    <source>
        <dbReference type="SAM" id="MobiDB-lite"/>
    </source>
</evidence>
<feature type="region of interest" description="Disordered" evidence="1">
    <location>
        <begin position="273"/>
        <end position="326"/>
    </location>
</feature>
<reference evidence="2" key="2">
    <citation type="journal article" date="2022" name="Microbiol. Resour. Announc.">
        <title>Whole-Genome Sequence of Entomortierella parvispora E1425, a Mucoromycotan Fungus Associated with Burkholderiaceae-Related Endosymbiotic Bacteria.</title>
        <authorList>
            <person name="Herlambang A."/>
            <person name="Guo Y."/>
            <person name="Takashima Y."/>
            <person name="Narisawa K."/>
            <person name="Ohta H."/>
            <person name="Nishizawa T."/>
        </authorList>
    </citation>
    <scope>NUCLEOTIDE SEQUENCE</scope>
    <source>
        <strain evidence="2">E1425</strain>
    </source>
</reference>
<feature type="compositionally biased region" description="Basic and acidic residues" evidence="1">
    <location>
        <begin position="996"/>
        <end position="1013"/>
    </location>
</feature>
<feature type="region of interest" description="Disordered" evidence="1">
    <location>
        <begin position="963"/>
        <end position="982"/>
    </location>
</feature>
<keyword evidence="3" id="KW-1185">Reference proteome</keyword>
<feature type="region of interest" description="Disordered" evidence="1">
    <location>
        <begin position="114"/>
        <end position="169"/>
    </location>
</feature>
<accession>A0A9P3M1D3</accession>
<feature type="region of interest" description="Disordered" evidence="1">
    <location>
        <begin position="996"/>
        <end position="1068"/>
    </location>
</feature>
<reference evidence="2" key="1">
    <citation type="submission" date="2021-11" db="EMBL/GenBank/DDBJ databases">
        <authorList>
            <person name="Herlambang A."/>
            <person name="Guo Y."/>
            <person name="Takashima Y."/>
            <person name="Nishizawa T."/>
        </authorList>
    </citation>
    <scope>NUCLEOTIDE SEQUENCE</scope>
    <source>
        <strain evidence="2">E1425</strain>
    </source>
</reference>
<feature type="compositionally biased region" description="Polar residues" evidence="1">
    <location>
        <begin position="577"/>
        <end position="593"/>
    </location>
</feature>
<proteinExistence type="predicted"/>
<feature type="compositionally biased region" description="Basic and acidic residues" evidence="1">
    <location>
        <begin position="662"/>
        <end position="686"/>
    </location>
</feature>
<organism evidence="2 3">
    <name type="scientific">Entomortierella parvispora</name>
    <dbReference type="NCBI Taxonomy" id="205924"/>
    <lineage>
        <taxon>Eukaryota</taxon>
        <taxon>Fungi</taxon>
        <taxon>Fungi incertae sedis</taxon>
        <taxon>Mucoromycota</taxon>
        <taxon>Mortierellomycotina</taxon>
        <taxon>Mortierellomycetes</taxon>
        <taxon>Mortierellales</taxon>
        <taxon>Mortierellaceae</taxon>
        <taxon>Entomortierella</taxon>
    </lineage>
</organism>
<feature type="region of interest" description="Disordered" evidence="1">
    <location>
        <begin position="1267"/>
        <end position="1289"/>
    </location>
</feature>
<evidence type="ECO:0000313" key="3">
    <source>
        <dbReference type="Proteomes" id="UP000827284"/>
    </source>
</evidence>
<feature type="region of interest" description="Disordered" evidence="1">
    <location>
        <begin position="55"/>
        <end position="80"/>
    </location>
</feature>
<dbReference type="EMBL" id="BQFW01000014">
    <property type="protein sequence ID" value="GJJ78279.1"/>
    <property type="molecule type" value="Genomic_DNA"/>
</dbReference>
<feature type="region of interest" description="Disordered" evidence="1">
    <location>
        <begin position="563"/>
        <end position="593"/>
    </location>
</feature>
<feature type="region of interest" description="Disordered" evidence="1">
    <location>
        <begin position="739"/>
        <end position="777"/>
    </location>
</feature>
<feature type="region of interest" description="Disordered" evidence="1">
    <location>
        <begin position="422"/>
        <end position="442"/>
    </location>
</feature>
<feature type="region of interest" description="Disordered" evidence="1">
    <location>
        <begin position="502"/>
        <end position="541"/>
    </location>
</feature>
<feature type="compositionally biased region" description="Basic and acidic residues" evidence="1">
    <location>
        <begin position="814"/>
        <end position="830"/>
    </location>
</feature>
<feature type="region of interest" description="Disordered" evidence="1">
    <location>
        <begin position="370"/>
        <end position="390"/>
    </location>
</feature>
<feature type="compositionally biased region" description="Low complexity" evidence="1">
    <location>
        <begin position="290"/>
        <end position="300"/>
    </location>
</feature>
<feature type="region of interest" description="Disordered" evidence="1">
    <location>
        <begin position="813"/>
        <end position="879"/>
    </location>
</feature>
<feature type="compositionally biased region" description="Polar residues" evidence="1">
    <location>
        <begin position="69"/>
        <end position="80"/>
    </location>
</feature>
<feature type="compositionally biased region" description="Low complexity" evidence="1">
    <location>
        <begin position="144"/>
        <end position="169"/>
    </location>
</feature>